<dbReference type="PaxDb" id="3880-AES98168"/>
<dbReference type="AlphaFoldDB" id="G7KBD3"/>
<evidence type="ECO:0000313" key="3">
    <source>
        <dbReference type="EnsemblPlants" id="AES98168"/>
    </source>
</evidence>
<reference evidence="2 4" key="1">
    <citation type="journal article" date="2011" name="Nature">
        <title>The Medicago genome provides insight into the evolution of rhizobial symbioses.</title>
        <authorList>
            <person name="Young N.D."/>
            <person name="Debelle F."/>
            <person name="Oldroyd G.E."/>
            <person name="Geurts R."/>
            <person name="Cannon S.B."/>
            <person name="Udvardi M.K."/>
            <person name="Benedito V.A."/>
            <person name="Mayer K.F."/>
            <person name="Gouzy J."/>
            <person name="Schoof H."/>
            <person name="Van de Peer Y."/>
            <person name="Proost S."/>
            <person name="Cook D.R."/>
            <person name="Meyers B.C."/>
            <person name="Spannagl M."/>
            <person name="Cheung F."/>
            <person name="De Mita S."/>
            <person name="Krishnakumar V."/>
            <person name="Gundlach H."/>
            <person name="Zhou S."/>
            <person name="Mudge J."/>
            <person name="Bharti A.K."/>
            <person name="Murray J.D."/>
            <person name="Naoumkina M.A."/>
            <person name="Rosen B."/>
            <person name="Silverstein K.A."/>
            <person name="Tang H."/>
            <person name="Rombauts S."/>
            <person name="Zhao P.X."/>
            <person name="Zhou P."/>
            <person name="Barbe V."/>
            <person name="Bardou P."/>
            <person name="Bechner M."/>
            <person name="Bellec A."/>
            <person name="Berger A."/>
            <person name="Berges H."/>
            <person name="Bidwell S."/>
            <person name="Bisseling T."/>
            <person name="Choisne N."/>
            <person name="Couloux A."/>
            <person name="Denny R."/>
            <person name="Deshpande S."/>
            <person name="Dai X."/>
            <person name="Doyle J.J."/>
            <person name="Dudez A.M."/>
            <person name="Farmer A.D."/>
            <person name="Fouteau S."/>
            <person name="Franken C."/>
            <person name="Gibelin C."/>
            <person name="Gish J."/>
            <person name="Goldstein S."/>
            <person name="Gonzalez A.J."/>
            <person name="Green P.J."/>
            <person name="Hallab A."/>
            <person name="Hartog M."/>
            <person name="Hua A."/>
            <person name="Humphray S.J."/>
            <person name="Jeong D.H."/>
            <person name="Jing Y."/>
            <person name="Jocker A."/>
            <person name="Kenton S.M."/>
            <person name="Kim D.J."/>
            <person name="Klee K."/>
            <person name="Lai H."/>
            <person name="Lang C."/>
            <person name="Lin S."/>
            <person name="Macmil S.L."/>
            <person name="Magdelenat G."/>
            <person name="Matthews L."/>
            <person name="McCorrison J."/>
            <person name="Monaghan E.L."/>
            <person name="Mun J.H."/>
            <person name="Najar F.Z."/>
            <person name="Nicholson C."/>
            <person name="Noirot C."/>
            <person name="O'Bleness M."/>
            <person name="Paule C.R."/>
            <person name="Poulain J."/>
            <person name="Prion F."/>
            <person name="Qin B."/>
            <person name="Qu C."/>
            <person name="Retzel E.F."/>
            <person name="Riddle C."/>
            <person name="Sallet E."/>
            <person name="Samain S."/>
            <person name="Samson N."/>
            <person name="Sanders I."/>
            <person name="Saurat O."/>
            <person name="Scarpelli C."/>
            <person name="Schiex T."/>
            <person name="Segurens B."/>
            <person name="Severin A.J."/>
            <person name="Sherrier D.J."/>
            <person name="Shi R."/>
            <person name="Sims S."/>
            <person name="Singer S.R."/>
            <person name="Sinharoy S."/>
            <person name="Sterck L."/>
            <person name="Viollet A."/>
            <person name="Wang B.B."/>
            <person name="Wang K."/>
            <person name="Wang M."/>
            <person name="Wang X."/>
            <person name="Warfsmann J."/>
            <person name="Weissenbach J."/>
            <person name="White D.D."/>
            <person name="White J.D."/>
            <person name="Wiley G.B."/>
            <person name="Wincker P."/>
            <person name="Xing Y."/>
            <person name="Yang L."/>
            <person name="Yao Z."/>
            <person name="Ying F."/>
            <person name="Zhai J."/>
            <person name="Zhou L."/>
            <person name="Zuber A."/>
            <person name="Denarie J."/>
            <person name="Dixon R.A."/>
            <person name="May G.D."/>
            <person name="Schwartz D.C."/>
            <person name="Rogers J."/>
            <person name="Quetier F."/>
            <person name="Town C.D."/>
            <person name="Roe B.A."/>
        </authorList>
    </citation>
    <scope>NUCLEOTIDE SEQUENCE [LARGE SCALE GENOMIC DNA]</scope>
    <source>
        <strain evidence="2">A17</strain>
        <strain evidence="3 4">cv. Jemalong A17</strain>
    </source>
</reference>
<proteinExistence type="predicted"/>
<dbReference type="GO" id="GO:0006952">
    <property type="term" value="P:defense response"/>
    <property type="evidence" value="ECO:0007669"/>
    <property type="project" value="InterPro"/>
</dbReference>
<name>G7KBD3_MEDTR</name>
<accession>G7KBD3</accession>
<dbReference type="STRING" id="3880.G7KBD3"/>
<dbReference type="EMBL" id="CM001221">
    <property type="protein sequence ID" value="AES98168.1"/>
    <property type="molecule type" value="Genomic_DNA"/>
</dbReference>
<evidence type="ECO:0000313" key="2">
    <source>
        <dbReference type="EMBL" id="AES98168.1"/>
    </source>
</evidence>
<dbReference type="SUPFAM" id="SSF52058">
    <property type="entry name" value="L domain-like"/>
    <property type="match status" value="1"/>
</dbReference>
<dbReference type="InterPro" id="IPR002182">
    <property type="entry name" value="NB-ARC"/>
</dbReference>
<dbReference type="HOGENOM" id="CLU_1087284_0_0_1"/>
<reference evidence="3" key="3">
    <citation type="submission" date="2015-04" db="UniProtKB">
        <authorList>
            <consortium name="EnsemblPlants"/>
        </authorList>
    </citation>
    <scope>IDENTIFICATION</scope>
    <source>
        <strain evidence="3">cv. Jemalong A17</strain>
    </source>
</reference>
<organism evidence="2 4">
    <name type="scientific">Medicago truncatula</name>
    <name type="common">Barrel medic</name>
    <name type="synonym">Medicago tribuloides</name>
    <dbReference type="NCBI Taxonomy" id="3880"/>
    <lineage>
        <taxon>Eukaryota</taxon>
        <taxon>Viridiplantae</taxon>
        <taxon>Streptophyta</taxon>
        <taxon>Embryophyta</taxon>
        <taxon>Tracheophyta</taxon>
        <taxon>Spermatophyta</taxon>
        <taxon>Magnoliopsida</taxon>
        <taxon>eudicotyledons</taxon>
        <taxon>Gunneridae</taxon>
        <taxon>Pentapetalae</taxon>
        <taxon>rosids</taxon>
        <taxon>fabids</taxon>
        <taxon>Fabales</taxon>
        <taxon>Fabaceae</taxon>
        <taxon>Papilionoideae</taxon>
        <taxon>50 kb inversion clade</taxon>
        <taxon>NPAAA clade</taxon>
        <taxon>Hologalegina</taxon>
        <taxon>IRL clade</taxon>
        <taxon>Trifolieae</taxon>
        <taxon>Medicago</taxon>
    </lineage>
</organism>
<protein>
    <submittedName>
        <fullName evidence="2">Disease resistance protein, putative</fullName>
    </submittedName>
</protein>
<evidence type="ECO:0000259" key="1">
    <source>
        <dbReference type="Pfam" id="PF00931"/>
    </source>
</evidence>
<dbReference type="Gene3D" id="3.80.10.10">
    <property type="entry name" value="Ribonuclease Inhibitor"/>
    <property type="match status" value="1"/>
</dbReference>
<reference evidence="2 4" key="2">
    <citation type="journal article" date="2014" name="BMC Genomics">
        <title>An improved genome release (version Mt4.0) for the model legume Medicago truncatula.</title>
        <authorList>
            <person name="Tang H."/>
            <person name="Krishnakumar V."/>
            <person name="Bidwell S."/>
            <person name="Rosen B."/>
            <person name="Chan A."/>
            <person name="Zhou S."/>
            <person name="Gentzbittel L."/>
            <person name="Childs K.L."/>
            <person name="Yandell M."/>
            <person name="Gundlach H."/>
            <person name="Mayer K.F."/>
            <person name="Schwartz D.C."/>
            <person name="Town C.D."/>
        </authorList>
    </citation>
    <scope>GENOME REANNOTATION</scope>
    <source>
        <strain evidence="3 4">cv. Jemalong A17</strain>
    </source>
</reference>
<gene>
    <name evidence="2" type="ordered locus">MTR_5g065140</name>
</gene>
<dbReference type="EnsemblPlants" id="AES98168">
    <property type="protein sequence ID" value="AES98168"/>
    <property type="gene ID" value="MTR_5g065140"/>
</dbReference>
<dbReference type="Pfam" id="PF00931">
    <property type="entry name" value="NB-ARC"/>
    <property type="match status" value="1"/>
</dbReference>
<feature type="domain" description="NB-ARC" evidence="1">
    <location>
        <begin position="34"/>
        <end position="99"/>
    </location>
</feature>
<keyword evidence="4" id="KW-1185">Reference proteome</keyword>
<dbReference type="Proteomes" id="UP000002051">
    <property type="component" value="Chromosome 5"/>
</dbReference>
<dbReference type="PANTHER" id="PTHR23155">
    <property type="entry name" value="DISEASE RESISTANCE PROTEIN RP"/>
    <property type="match status" value="1"/>
</dbReference>
<sequence>MVTKIMHFVFQRQSRCHGVNHSVSIIQCRRFLGSFLRDMLLKFYKQKQDDPLKDIFWMDRGPLIEEVRSYLQQKRYVIVFGDVWSVHFWDDFEYATIDNKEEVAAEYLNKLIHRNLVQVYSSRINGTTRGCFDHDLIREMILKKCDDSELSKHINENSHSSINGTVRREFLESISIGFEDALLNYVPKKFGSLIHLKYLSFRNLHVKEHKLPKYIGMLENLETLDLKGATGKQSYVTRNFIHKLRELQHFHGNKVY</sequence>
<dbReference type="PANTHER" id="PTHR23155:SF1052">
    <property type="entry name" value="DISEASE RESISTANCE PROTEIN RPM1"/>
    <property type="match status" value="1"/>
</dbReference>
<dbReference type="InterPro" id="IPR044974">
    <property type="entry name" value="Disease_R_plants"/>
</dbReference>
<dbReference type="InterPro" id="IPR032675">
    <property type="entry name" value="LRR_dom_sf"/>
</dbReference>
<evidence type="ECO:0000313" key="4">
    <source>
        <dbReference type="Proteomes" id="UP000002051"/>
    </source>
</evidence>